<evidence type="ECO:0000313" key="1">
    <source>
        <dbReference type="EMBL" id="TCS93245.1"/>
    </source>
</evidence>
<name>A0A4R3L2W5_9BACL</name>
<comment type="caution">
    <text evidence="1">The sequence shown here is derived from an EMBL/GenBank/DDBJ whole genome shotgun (WGS) entry which is preliminary data.</text>
</comment>
<keyword evidence="2" id="KW-1185">Reference proteome</keyword>
<organism evidence="1 2">
    <name type="scientific">Hazenella coriacea</name>
    <dbReference type="NCBI Taxonomy" id="1179467"/>
    <lineage>
        <taxon>Bacteria</taxon>
        <taxon>Bacillati</taxon>
        <taxon>Bacillota</taxon>
        <taxon>Bacilli</taxon>
        <taxon>Bacillales</taxon>
        <taxon>Thermoactinomycetaceae</taxon>
        <taxon>Hazenella</taxon>
    </lineage>
</organism>
<reference evidence="1 2" key="1">
    <citation type="submission" date="2019-03" db="EMBL/GenBank/DDBJ databases">
        <title>Genomic Encyclopedia of Type Strains, Phase IV (KMG-IV): sequencing the most valuable type-strain genomes for metagenomic binning, comparative biology and taxonomic classification.</title>
        <authorList>
            <person name="Goeker M."/>
        </authorList>
    </citation>
    <scope>NUCLEOTIDE SEQUENCE [LARGE SCALE GENOMIC DNA]</scope>
    <source>
        <strain evidence="1 2">DSM 45707</strain>
    </source>
</reference>
<gene>
    <name evidence="1" type="ORF">EDD58_10859</name>
</gene>
<accession>A0A4R3L2W5</accession>
<dbReference type="RefSeq" id="WP_165875965.1">
    <property type="nucleotide sequence ID" value="NZ_SMAG01000008.1"/>
</dbReference>
<dbReference type="EMBL" id="SMAG01000008">
    <property type="protein sequence ID" value="TCS93245.1"/>
    <property type="molecule type" value="Genomic_DNA"/>
</dbReference>
<sequence length="169" mass="19550">MDKTLKEITGFWGESLEKIHHKTIDKFPLSEETKLFLTSIGLPVQDDFFISFYGNDQILELAYESKQIVSIGDDFGTKICIEPDSDQIISIDEQAEYPTRFVNSSITNLLQFMMIYKKKLPALKDATDEEACKIVDQINKEYKRIDSKAIENEENWWSIILEQTELGLI</sequence>
<protein>
    <submittedName>
        <fullName evidence="1">SUKH-4 immunity protein of toxin-antitoxin system</fullName>
    </submittedName>
</protein>
<dbReference type="Proteomes" id="UP000294937">
    <property type="component" value="Unassembled WGS sequence"/>
</dbReference>
<dbReference type="Pfam" id="PF14435">
    <property type="entry name" value="SUKH-4"/>
    <property type="match status" value="1"/>
</dbReference>
<evidence type="ECO:0000313" key="2">
    <source>
        <dbReference type="Proteomes" id="UP000294937"/>
    </source>
</evidence>
<dbReference type="InterPro" id="IPR025851">
    <property type="entry name" value="SUKH-4"/>
</dbReference>
<proteinExistence type="predicted"/>
<dbReference type="AlphaFoldDB" id="A0A4R3L2W5"/>